<comment type="caution">
    <text evidence="1">The sequence shown here is derived from an EMBL/GenBank/DDBJ whole genome shotgun (WGS) entry which is preliminary data.</text>
</comment>
<accession>A0A4D4JGT5</accession>
<sequence length="180" mass="19997">MVSARKATISDQRRVVDPAAWSGRQSLVEVVRLGFRQIVLSGRHDLSEADWRGAWRLLQLVREAMGVGLRVNWYGSVPEPLRPALGHLDPPLGADGVPAWRAASDPYPRIRFGAGFAVVSRSPEDASVLSGPAFELLWRAWPAPTEDWSPEDIEQLNSTGLICLVGPYPFVTPVRYRVMR</sequence>
<keyword evidence="2" id="KW-1185">Reference proteome</keyword>
<organism evidence="1 2">
    <name type="scientific">Gandjariella thermophila</name>
    <dbReference type="NCBI Taxonomy" id="1931992"/>
    <lineage>
        <taxon>Bacteria</taxon>
        <taxon>Bacillati</taxon>
        <taxon>Actinomycetota</taxon>
        <taxon>Actinomycetes</taxon>
        <taxon>Pseudonocardiales</taxon>
        <taxon>Pseudonocardiaceae</taxon>
        <taxon>Gandjariella</taxon>
    </lineage>
</organism>
<reference evidence="2" key="1">
    <citation type="submission" date="2019-04" db="EMBL/GenBank/DDBJ databases">
        <title>Draft genome sequence of Pseudonocardiaceae bacterium SL3-2-4.</title>
        <authorList>
            <person name="Ningsih F."/>
            <person name="Yokota A."/>
            <person name="Sakai Y."/>
            <person name="Nanatani K."/>
            <person name="Yabe S."/>
            <person name="Oetari A."/>
            <person name="Sjamsuridzal W."/>
        </authorList>
    </citation>
    <scope>NUCLEOTIDE SEQUENCE [LARGE SCALE GENOMIC DNA]</scope>
    <source>
        <strain evidence="2">SL3-2-4</strain>
    </source>
</reference>
<dbReference type="AlphaFoldDB" id="A0A4D4JGT5"/>
<dbReference type="Pfam" id="PF19142">
    <property type="entry name" value="DUF5825"/>
    <property type="match status" value="1"/>
</dbReference>
<dbReference type="EMBL" id="BJFL01000062">
    <property type="protein sequence ID" value="GDY33848.1"/>
    <property type="molecule type" value="Genomic_DNA"/>
</dbReference>
<evidence type="ECO:0000313" key="1">
    <source>
        <dbReference type="EMBL" id="GDY33848.1"/>
    </source>
</evidence>
<name>A0A4D4JGT5_9PSEU</name>
<dbReference type="Proteomes" id="UP000298860">
    <property type="component" value="Unassembled WGS sequence"/>
</dbReference>
<dbReference type="InterPro" id="IPR043863">
    <property type="entry name" value="DUF5825"/>
</dbReference>
<protein>
    <submittedName>
        <fullName evidence="1">Uncharacterized protein</fullName>
    </submittedName>
</protein>
<evidence type="ECO:0000313" key="2">
    <source>
        <dbReference type="Proteomes" id="UP000298860"/>
    </source>
</evidence>
<proteinExistence type="predicted"/>
<gene>
    <name evidence="1" type="ORF">GTS_54810</name>
</gene>